<dbReference type="GO" id="GO:0004784">
    <property type="term" value="F:superoxide dismutase activity"/>
    <property type="evidence" value="ECO:0007669"/>
    <property type="project" value="UniProtKB-EC"/>
</dbReference>
<feature type="chain" id="PRO_5009649184" description="Superoxide dismutase [Cu-Zn]" evidence="3">
    <location>
        <begin position="23"/>
        <end position="166"/>
    </location>
</feature>
<evidence type="ECO:0000313" key="6">
    <source>
        <dbReference type="Proteomes" id="UP000183924"/>
    </source>
</evidence>
<keyword evidence="6" id="KW-1185">Reference proteome</keyword>
<sequence length="166" mass="17702">MFKLLKFSVASICLLICNSVLADISIPMYLISQQGLGQSIGTVIASEKPYGVLLTPNLHNLPPGLHGFHIHQNPSCLDNGMAAGDHFDPFHSSKHLGPYGKGHLGDLPVLDVDNNGNATLPILAPRLRLNELKNHSLIIHADSDNYSDIPTKLGGGGARIACGIIK</sequence>
<dbReference type="EMBL" id="LUKY01000033">
    <property type="protein sequence ID" value="OIZ94470.1"/>
    <property type="molecule type" value="Genomic_DNA"/>
</dbReference>
<dbReference type="InterPro" id="IPR036423">
    <property type="entry name" value="SOD-like_Cu/Zn_dom_sf"/>
</dbReference>
<organism evidence="5 6">
    <name type="scientific">Candidatus Rickettsiella isopodorum</name>
    <dbReference type="NCBI Taxonomy" id="1225476"/>
    <lineage>
        <taxon>Bacteria</taxon>
        <taxon>Pseudomonadati</taxon>
        <taxon>Pseudomonadota</taxon>
        <taxon>Gammaproteobacteria</taxon>
        <taxon>Legionellales</taxon>
        <taxon>Coxiellaceae</taxon>
        <taxon>Rickettsiella</taxon>
    </lineage>
</organism>
<dbReference type="Proteomes" id="UP000183924">
    <property type="component" value="Unassembled WGS sequence"/>
</dbReference>
<evidence type="ECO:0000256" key="2">
    <source>
        <dbReference type="RuleBase" id="RU000393"/>
    </source>
</evidence>
<comment type="similarity">
    <text evidence="1 2">Belongs to the Cu-Zn superoxide dismutase family.</text>
</comment>
<dbReference type="PROSITE" id="PS00332">
    <property type="entry name" value="SOD_CU_ZN_2"/>
    <property type="match status" value="1"/>
</dbReference>
<dbReference type="STRING" id="1225476.A1D18_06445"/>
<keyword evidence="2" id="KW-0560">Oxidoreductase</keyword>
<dbReference type="Gene3D" id="2.60.40.200">
    <property type="entry name" value="Superoxide dismutase, copper/zinc binding domain"/>
    <property type="match status" value="1"/>
</dbReference>
<dbReference type="NCBIfam" id="NF007628">
    <property type="entry name" value="PRK10290.1"/>
    <property type="match status" value="1"/>
</dbReference>
<dbReference type="GO" id="GO:0005507">
    <property type="term" value="F:copper ion binding"/>
    <property type="evidence" value="ECO:0007669"/>
    <property type="project" value="InterPro"/>
</dbReference>
<evidence type="ECO:0000259" key="4">
    <source>
        <dbReference type="Pfam" id="PF00080"/>
    </source>
</evidence>
<feature type="signal peptide" evidence="3">
    <location>
        <begin position="1"/>
        <end position="22"/>
    </location>
</feature>
<dbReference type="InterPro" id="IPR018152">
    <property type="entry name" value="SOD_Cu/Zn_BS"/>
</dbReference>
<keyword evidence="2" id="KW-0186">Copper</keyword>
<dbReference type="PANTHER" id="PTHR10003">
    <property type="entry name" value="SUPEROXIDE DISMUTASE CU-ZN -RELATED"/>
    <property type="match status" value="1"/>
</dbReference>
<feature type="domain" description="Superoxide dismutase copper/zinc binding" evidence="4">
    <location>
        <begin position="41"/>
        <end position="165"/>
    </location>
</feature>
<dbReference type="SUPFAM" id="SSF49329">
    <property type="entry name" value="Cu,Zn superoxide dismutase-like"/>
    <property type="match status" value="1"/>
</dbReference>
<comment type="cofactor">
    <cofactor evidence="2">
        <name>Zn(2+)</name>
        <dbReference type="ChEBI" id="CHEBI:29105"/>
    </cofactor>
    <text evidence="2">Binds 1 zinc ion per subunit.</text>
</comment>
<dbReference type="InterPro" id="IPR001424">
    <property type="entry name" value="SOD_Cu_Zn_dom"/>
</dbReference>
<dbReference type="Pfam" id="PF00080">
    <property type="entry name" value="Sod_Cu"/>
    <property type="match status" value="1"/>
</dbReference>
<protein>
    <recommendedName>
        <fullName evidence="2">Superoxide dismutase [Cu-Zn]</fullName>
        <ecNumber evidence="2">1.15.1.1</ecNumber>
    </recommendedName>
</protein>
<accession>A0A1J8NKA8</accession>
<dbReference type="PRINTS" id="PR00068">
    <property type="entry name" value="CUZNDISMTASE"/>
</dbReference>
<keyword evidence="2" id="KW-0862">Zinc</keyword>
<dbReference type="AlphaFoldDB" id="A0A1J8NKA8"/>
<dbReference type="EC" id="1.15.1.1" evidence="2"/>
<name>A0A1J8NKA8_9COXI</name>
<evidence type="ECO:0000256" key="3">
    <source>
        <dbReference type="SAM" id="SignalP"/>
    </source>
</evidence>
<dbReference type="CDD" id="cd00305">
    <property type="entry name" value="Cu-Zn_Superoxide_Dismutase"/>
    <property type="match status" value="1"/>
</dbReference>
<reference evidence="5 6" key="1">
    <citation type="submission" date="2016-03" db="EMBL/GenBank/DDBJ databases">
        <title>Comparative genomics of Rickettsiella.</title>
        <authorList>
            <person name="Chandler C."/>
            <person name="Wang Y."/>
        </authorList>
    </citation>
    <scope>NUCLEOTIDE SEQUENCE [LARGE SCALE GENOMIC DNA]</scope>
    <source>
        <strain evidence="5 6">RCFS May 2013</strain>
    </source>
</reference>
<dbReference type="InterPro" id="IPR024134">
    <property type="entry name" value="SOD_Cu/Zn_/chaperone"/>
</dbReference>
<comment type="caution">
    <text evidence="5">The sequence shown here is derived from an EMBL/GenBank/DDBJ whole genome shotgun (WGS) entry which is preliminary data.</text>
</comment>
<gene>
    <name evidence="5" type="ORF">A1D18_06445</name>
</gene>
<evidence type="ECO:0000256" key="1">
    <source>
        <dbReference type="ARBA" id="ARBA00010457"/>
    </source>
</evidence>
<dbReference type="OrthoDB" id="5431326at2"/>
<proteinExistence type="inferred from homology"/>
<dbReference type="RefSeq" id="WP_071662959.1">
    <property type="nucleotide sequence ID" value="NZ_LUKY01000033.1"/>
</dbReference>
<keyword evidence="3" id="KW-0732">Signal</keyword>
<comment type="function">
    <text evidence="2">Destroys radicals which are normally produced within the cells and which are toxic to biological systems.</text>
</comment>
<comment type="cofactor">
    <cofactor evidence="2">
        <name>Cu cation</name>
        <dbReference type="ChEBI" id="CHEBI:23378"/>
    </cofactor>
    <text evidence="2">Binds 1 copper ion per subunit.</text>
</comment>
<comment type="catalytic activity">
    <reaction evidence="2">
        <text>2 superoxide + 2 H(+) = H2O2 + O2</text>
        <dbReference type="Rhea" id="RHEA:20696"/>
        <dbReference type="ChEBI" id="CHEBI:15378"/>
        <dbReference type="ChEBI" id="CHEBI:15379"/>
        <dbReference type="ChEBI" id="CHEBI:16240"/>
        <dbReference type="ChEBI" id="CHEBI:18421"/>
        <dbReference type="EC" id="1.15.1.1"/>
    </reaction>
</comment>
<keyword evidence="2" id="KW-0479">Metal-binding</keyword>
<evidence type="ECO:0000313" key="5">
    <source>
        <dbReference type="EMBL" id="OIZ94470.1"/>
    </source>
</evidence>